<dbReference type="Proteomes" id="UP000186817">
    <property type="component" value="Unassembled WGS sequence"/>
</dbReference>
<keyword evidence="10" id="KW-1185">Reference proteome</keyword>
<dbReference type="AlphaFoldDB" id="A0A1Q9CBP4"/>
<evidence type="ECO:0000313" key="10">
    <source>
        <dbReference type="Proteomes" id="UP000186817"/>
    </source>
</evidence>
<keyword evidence="4 7" id="KW-0472">Membrane</keyword>
<accession>A0A1Q9CBP4</accession>
<dbReference type="InterPro" id="IPR000731">
    <property type="entry name" value="SSD"/>
</dbReference>
<dbReference type="GO" id="GO:0022857">
    <property type="term" value="F:transmembrane transporter activity"/>
    <property type="evidence" value="ECO:0007669"/>
    <property type="project" value="TreeGrafter"/>
</dbReference>
<dbReference type="PANTHER" id="PTHR45951:SF3">
    <property type="entry name" value="PROTEIN DISPATCHED"/>
    <property type="match status" value="1"/>
</dbReference>
<evidence type="ECO:0000256" key="4">
    <source>
        <dbReference type="ARBA" id="ARBA00023136"/>
    </source>
</evidence>
<name>A0A1Q9CBP4_SYMMI</name>
<dbReference type="OrthoDB" id="414622at2759"/>
<dbReference type="GO" id="GO:0016020">
    <property type="term" value="C:membrane"/>
    <property type="evidence" value="ECO:0007669"/>
    <property type="project" value="UniProtKB-SubCell"/>
</dbReference>
<dbReference type="SUPFAM" id="SSF82866">
    <property type="entry name" value="Multidrug efflux transporter AcrB transmembrane domain"/>
    <property type="match status" value="1"/>
</dbReference>
<evidence type="ECO:0000256" key="1">
    <source>
        <dbReference type="ARBA" id="ARBA00004141"/>
    </source>
</evidence>
<comment type="subcellular location">
    <subcellularLocation>
        <location evidence="1">Membrane</location>
        <topology evidence="1">Multi-pass membrane protein</topology>
    </subcellularLocation>
</comment>
<evidence type="ECO:0000256" key="3">
    <source>
        <dbReference type="ARBA" id="ARBA00022989"/>
    </source>
</evidence>
<keyword evidence="5" id="KW-0325">Glycoprotein</keyword>
<dbReference type="EMBL" id="LSRX01001387">
    <property type="protein sequence ID" value="OLP80353.1"/>
    <property type="molecule type" value="Genomic_DNA"/>
</dbReference>
<evidence type="ECO:0000256" key="2">
    <source>
        <dbReference type="ARBA" id="ARBA00022692"/>
    </source>
</evidence>
<evidence type="ECO:0000259" key="8">
    <source>
        <dbReference type="PROSITE" id="PS50156"/>
    </source>
</evidence>
<comment type="similarity">
    <text evidence="6">Belongs to the dispatched family.</text>
</comment>
<feature type="transmembrane region" description="Helical" evidence="7">
    <location>
        <begin position="229"/>
        <end position="253"/>
    </location>
</feature>
<evidence type="ECO:0000313" key="9">
    <source>
        <dbReference type="EMBL" id="OLP80353.1"/>
    </source>
</evidence>
<feature type="domain" description="SSD" evidence="8">
    <location>
        <begin position="216"/>
        <end position="364"/>
    </location>
</feature>
<keyword evidence="3 7" id="KW-1133">Transmembrane helix</keyword>
<evidence type="ECO:0000256" key="7">
    <source>
        <dbReference type="SAM" id="Phobius"/>
    </source>
</evidence>
<dbReference type="GO" id="GO:0007224">
    <property type="term" value="P:smoothened signaling pathway"/>
    <property type="evidence" value="ECO:0007669"/>
    <property type="project" value="TreeGrafter"/>
</dbReference>
<sequence length="516" mass="58021">MLCKCCFSARTGCGGLRLEKARQVQGNEFFTRHGLNPQQGRAFTGTAIYDDAFDLSTAEAQSALLSICDKVHNITCDLQGCDNSGYDQKTFLMQTSERTDACFLKDFQTWLNGPLPTGANFTAQLKNFRDNAVVGNRASDYYGDVMKKEVDFKEDIGFIGGELKYVAIKFRSVMKKRLPFSIGTEVRDMLREWMDQQRGPLPSSLQSIKFHGNGEFQRYDMGEELINGLFSGIVVAIYAVLTVGSIVLCVLGFCKSAMDWDLGIGEAIAGVIVIGYSVDYVVHLAHMYCEAKHFGHETRDDRAKFAIRNMGSTIFAGALTTMLAGATMFMCFFYFFIKMALLICVTIMYSFLYSLIFFMAVLWLAGQTRVDSARKYRPEYNFGFLAFAEQTPGYLRLPKWCAGGSHQDDVAIVNKDVQGSQQQEEGCNDECAILLMKARQRRNEAFRRVGKRLVYASDLLRRPSSEARHRLGRHVRFDQACSSHKYGINYASTLLKRQSGSDQAPFDRHAPEANMV</sequence>
<dbReference type="InterPro" id="IPR052081">
    <property type="entry name" value="Dispatched_Hh_regulator"/>
</dbReference>
<dbReference type="Gene3D" id="1.20.1640.10">
    <property type="entry name" value="Multidrug efflux transporter AcrB transmembrane domain"/>
    <property type="match status" value="1"/>
</dbReference>
<protein>
    <submittedName>
        <fullName evidence="9">Protein dispatched-like 1</fullName>
    </submittedName>
</protein>
<comment type="caution">
    <text evidence="9">The sequence shown here is derived from an EMBL/GenBank/DDBJ whole genome shotgun (WGS) entry which is preliminary data.</text>
</comment>
<dbReference type="PROSITE" id="PS50156">
    <property type="entry name" value="SSD"/>
    <property type="match status" value="1"/>
</dbReference>
<evidence type="ECO:0000256" key="5">
    <source>
        <dbReference type="ARBA" id="ARBA00023180"/>
    </source>
</evidence>
<feature type="transmembrane region" description="Helical" evidence="7">
    <location>
        <begin position="260"/>
        <end position="278"/>
    </location>
</feature>
<dbReference type="OMA" id="CNDECAI"/>
<feature type="transmembrane region" description="Helical" evidence="7">
    <location>
        <begin position="342"/>
        <end position="365"/>
    </location>
</feature>
<organism evidence="9 10">
    <name type="scientific">Symbiodinium microadriaticum</name>
    <name type="common">Dinoflagellate</name>
    <name type="synonym">Zooxanthella microadriatica</name>
    <dbReference type="NCBI Taxonomy" id="2951"/>
    <lineage>
        <taxon>Eukaryota</taxon>
        <taxon>Sar</taxon>
        <taxon>Alveolata</taxon>
        <taxon>Dinophyceae</taxon>
        <taxon>Suessiales</taxon>
        <taxon>Symbiodiniaceae</taxon>
        <taxon>Symbiodinium</taxon>
    </lineage>
</organism>
<reference evidence="9 10" key="1">
    <citation type="submission" date="2016-02" db="EMBL/GenBank/DDBJ databases">
        <title>Genome analysis of coral dinoflagellate symbionts highlights evolutionary adaptations to a symbiotic lifestyle.</title>
        <authorList>
            <person name="Aranda M."/>
            <person name="Li Y."/>
            <person name="Liew Y.J."/>
            <person name="Baumgarten S."/>
            <person name="Simakov O."/>
            <person name="Wilson M."/>
            <person name="Piel J."/>
            <person name="Ashoor H."/>
            <person name="Bougouffa S."/>
            <person name="Bajic V.B."/>
            <person name="Ryu T."/>
            <person name="Ravasi T."/>
            <person name="Bayer T."/>
            <person name="Micklem G."/>
            <person name="Kim H."/>
            <person name="Bhak J."/>
            <person name="Lajeunesse T.C."/>
            <person name="Voolstra C.R."/>
        </authorList>
    </citation>
    <scope>NUCLEOTIDE SEQUENCE [LARGE SCALE GENOMIC DNA]</scope>
    <source>
        <strain evidence="9 10">CCMP2467</strain>
    </source>
</reference>
<evidence type="ECO:0000256" key="6">
    <source>
        <dbReference type="ARBA" id="ARBA00038046"/>
    </source>
</evidence>
<proteinExistence type="inferred from homology"/>
<dbReference type="PANTHER" id="PTHR45951">
    <property type="entry name" value="PROTEIN DISPATCHED-RELATED"/>
    <property type="match status" value="1"/>
</dbReference>
<keyword evidence="2 7" id="KW-0812">Transmembrane</keyword>
<gene>
    <name evidence="9" type="primary">Disp1</name>
    <name evidence="9" type="ORF">AK812_SmicGene39237</name>
</gene>
<feature type="transmembrane region" description="Helical" evidence="7">
    <location>
        <begin position="314"/>
        <end position="335"/>
    </location>
</feature>